<dbReference type="GO" id="GO:0005524">
    <property type="term" value="F:ATP binding"/>
    <property type="evidence" value="ECO:0007669"/>
    <property type="project" value="UniProtKB-UniRule"/>
</dbReference>
<evidence type="ECO:0000256" key="9">
    <source>
        <dbReference type="HAMAP-Rule" id="MF_00061"/>
    </source>
</evidence>
<comment type="similarity">
    <text evidence="1 9">Belongs to the GHMP kinase family. IspE subfamily.</text>
</comment>
<evidence type="ECO:0000313" key="13">
    <source>
        <dbReference type="Proteomes" id="UP000198528"/>
    </source>
</evidence>
<dbReference type="Gene3D" id="3.30.70.890">
    <property type="entry name" value="GHMP kinase, C-terminal domain"/>
    <property type="match status" value="1"/>
</dbReference>
<comment type="function">
    <text evidence="9">Catalyzes the phosphorylation of the position 2 hydroxy group of 4-diphosphocytidyl-2C-methyl-D-erythritol.</text>
</comment>
<dbReference type="HAMAP" id="MF_00061">
    <property type="entry name" value="IspE"/>
    <property type="match status" value="1"/>
</dbReference>
<reference evidence="13" key="1">
    <citation type="submission" date="2016-10" db="EMBL/GenBank/DDBJ databases">
        <authorList>
            <person name="Varghese N."/>
            <person name="Submissions S."/>
        </authorList>
    </citation>
    <scope>NUCLEOTIDE SEQUENCE [LARGE SCALE GENOMIC DNA]</scope>
    <source>
        <strain evidence="13">DSM 22619</strain>
    </source>
</reference>
<dbReference type="InterPro" id="IPR006204">
    <property type="entry name" value="GHMP_kinase_N_dom"/>
</dbReference>
<dbReference type="GO" id="GO:0050515">
    <property type="term" value="F:4-(cytidine 5'-diphospho)-2-C-methyl-D-erythritol kinase activity"/>
    <property type="evidence" value="ECO:0007669"/>
    <property type="project" value="UniProtKB-UniRule"/>
</dbReference>
<dbReference type="InterPro" id="IPR013750">
    <property type="entry name" value="GHMP_kinase_C_dom"/>
</dbReference>
<keyword evidence="5 9" id="KW-0547">Nucleotide-binding</keyword>
<evidence type="ECO:0000256" key="4">
    <source>
        <dbReference type="ARBA" id="ARBA00022679"/>
    </source>
</evidence>
<keyword evidence="9" id="KW-0414">Isoprene biosynthesis</keyword>
<dbReference type="InterPro" id="IPR004424">
    <property type="entry name" value="IspE"/>
</dbReference>
<feature type="domain" description="GHMP kinase N-terminal" evidence="10">
    <location>
        <begin position="86"/>
        <end position="161"/>
    </location>
</feature>
<feature type="active site" evidence="9">
    <location>
        <position position="156"/>
    </location>
</feature>
<comment type="caution">
    <text evidence="9">Lacks conserved residue(s) required for the propagation of feature annotation.</text>
</comment>
<dbReference type="Proteomes" id="UP000198528">
    <property type="component" value="Unassembled WGS sequence"/>
</dbReference>
<evidence type="ECO:0000313" key="12">
    <source>
        <dbReference type="EMBL" id="SDC27969.1"/>
    </source>
</evidence>
<name>A0A1G6KA62_9ACTN</name>
<proteinExistence type="inferred from homology"/>
<evidence type="ECO:0000259" key="10">
    <source>
        <dbReference type="Pfam" id="PF00288"/>
    </source>
</evidence>
<dbReference type="AlphaFoldDB" id="A0A1G6KA62"/>
<dbReference type="Pfam" id="PF00288">
    <property type="entry name" value="GHMP_kinases_N"/>
    <property type="match status" value="1"/>
</dbReference>
<organism evidence="12 13">
    <name type="scientific">Parafannyhessea umbonata</name>
    <dbReference type="NCBI Taxonomy" id="604330"/>
    <lineage>
        <taxon>Bacteria</taxon>
        <taxon>Bacillati</taxon>
        <taxon>Actinomycetota</taxon>
        <taxon>Coriobacteriia</taxon>
        <taxon>Coriobacteriales</taxon>
        <taxon>Atopobiaceae</taxon>
        <taxon>Parafannyhessea</taxon>
    </lineage>
</organism>
<feature type="active site" evidence="9">
    <location>
        <position position="11"/>
    </location>
</feature>
<dbReference type="SUPFAM" id="SSF54211">
    <property type="entry name" value="Ribosomal protein S5 domain 2-like"/>
    <property type="match status" value="1"/>
</dbReference>
<dbReference type="UniPathway" id="UPA00056">
    <property type="reaction ID" value="UER00094"/>
</dbReference>
<keyword evidence="6 9" id="KW-0418">Kinase</keyword>
<dbReference type="Pfam" id="PF08544">
    <property type="entry name" value="GHMP_kinases_C"/>
    <property type="match status" value="1"/>
</dbReference>
<dbReference type="GO" id="GO:0016114">
    <property type="term" value="P:terpenoid biosynthetic process"/>
    <property type="evidence" value="ECO:0007669"/>
    <property type="project" value="InterPro"/>
</dbReference>
<protein>
    <recommendedName>
        <fullName evidence="3 9">4-diphosphocytidyl-2-C-methyl-D-erythritol kinase</fullName>
        <shortName evidence="9">CMK</shortName>
        <ecNumber evidence="2 9">2.7.1.148</ecNumber>
    </recommendedName>
    <alternativeName>
        <fullName evidence="8 9">4-(cytidine-5'-diphospho)-2-C-methyl-D-erythritol kinase</fullName>
    </alternativeName>
</protein>
<dbReference type="PANTHER" id="PTHR43527">
    <property type="entry name" value="4-DIPHOSPHOCYTIDYL-2-C-METHYL-D-ERYTHRITOL KINASE, CHLOROPLASTIC"/>
    <property type="match status" value="1"/>
</dbReference>
<dbReference type="STRING" id="604330.SAMN04489857_2002"/>
<accession>A0A1G6KA62</accession>
<keyword evidence="7 9" id="KW-0067">ATP-binding</keyword>
<dbReference type="InterPro" id="IPR036554">
    <property type="entry name" value="GHMP_kinase_C_sf"/>
</dbReference>
<sequence>MSHVTIDAPVKVNLHLGIHPGRDSRGYHRADSVMVALGVGDTVTVSALPEPPVRPAPASRAESPAADASGVLLAMSEDVGVPPQKNTAWQAAARLRRAFGITTPVRVEVCKAVPPQSGLGGSSSDAASVILALCRLFSLDEKDPRIVDVARSVGADVPFFLNLAPSYLTGAGDVLAQTFPVLEGLPVVLVRPRRGVSTVAAYREFDADPVVPASPAPMLAALRDGDAMAVAAALYNNLEGAATRLVPEILRVKSWLQRRPGVVAAQVTGSGSCVFAICETHAAARAIAARAQDEEDWWSSTTFTVGKRAHFC</sequence>
<keyword evidence="13" id="KW-1185">Reference proteome</keyword>
<dbReference type="Gene3D" id="3.30.230.10">
    <property type="match status" value="1"/>
</dbReference>
<comment type="pathway">
    <text evidence="9">Isoprenoid biosynthesis; isopentenyl diphosphate biosynthesis via DXP pathway; isopentenyl diphosphate from 1-deoxy-D-xylulose 5-phosphate: step 3/6.</text>
</comment>
<dbReference type="SUPFAM" id="SSF55060">
    <property type="entry name" value="GHMP Kinase, C-terminal domain"/>
    <property type="match status" value="1"/>
</dbReference>
<feature type="domain" description="GHMP kinase C-terminal" evidence="11">
    <location>
        <begin position="218"/>
        <end position="292"/>
    </location>
</feature>
<evidence type="ECO:0000259" key="11">
    <source>
        <dbReference type="Pfam" id="PF08544"/>
    </source>
</evidence>
<dbReference type="EMBL" id="FMZL01000007">
    <property type="protein sequence ID" value="SDC27969.1"/>
    <property type="molecule type" value="Genomic_DNA"/>
</dbReference>
<evidence type="ECO:0000256" key="5">
    <source>
        <dbReference type="ARBA" id="ARBA00022741"/>
    </source>
</evidence>
<evidence type="ECO:0000256" key="6">
    <source>
        <dbReference type="ARBA" id="ARBA00022777"/>
    </source>
</evidence>
<dbReference type="PANTHER" id="PTHR43527:SF2">
    <property type="entry name" value="4-DIPHOSPHOCYTIDYL-2-C-METHYL-D-ERYTHRITOL KINASE, CHLOROPLASTIC"/>
    <property type="match status" value="1"/>
</dbReference>
<evidence type="ECO:0000256" key="1">
    <source>
        <dbReference type="ARBA" id="ARBA00009684"/>
    </source>
</evidence>
<evidence type="ECO:0000256" key="2">
    <source>
        <dbReference type="ARBA" id="ARBA00012052"/>
    </source>
</evidence>
<keyword evidence="4 9" id="KW-0808">Transferase</keyword>
<dbReference type="RefSeq" id="WP_218118091.1">
    <property type="nucleotide sequence ID" value="NZ_FMZL01000007.1"/>
</dbReference>
<dbReference type="InterPro" id="IPR014721">
    <property type="entry name" value="Ribsml_uS5_D2-typ_fold_subgr"/>
</dbReference>
<dbReference type="EC" id="2.7.1.148" evidence="2 9"/>
<dbReference type="PIRSF" id="PIRSF010376">
    <property type="entry name" value="IspE"/>
    <property type="match status" value="1"/>
</dbReference>
<evidence type="ECO:0000256" key="3">
    <source>
        <dbReference type="ARBA" id="ARBA00017473"/>
    </source>
</evidence>
<evidence type="ECO:0000256" key="7">
    <source>
        <dbReference type="ARBA" id="ARBA00022840"/>
    </source>
</evidence>
<dbReference type="InterPro" id="IPR020568">
    <property type="entry name" value="Ribosomal_Su5_D2-typ_SF"/>
</dbReference>
<comment type="catalytic activity">
    <reaction evidence="9">
        <text>4-CDP-2-C-methyl-D-erythritol + ATP = 4-CDP-2-C-methyl-D-erythritol 2-phosphate + ADP + H(+)</text>
        <dbReference type="Rhea" id="RHEA:18437"/>
        <dbReference type="ChEBI" id="CHEBI:15378"/>
        <dbReference type="ChEBI" id="CHEBI:30616"/>
        <dbReference type="ChEBI" id="CHEBI:57823"/>
        <dbReference type="ChEBI" id="CHEBI:57919"/>
        <dbReference type="ChEBI" id="CHEBI:456216"/>
        <dbReference type="EC" id="2.7.1.148"/>
    </reaction>
</comment>
<evidence type="ECO:0000256" key="8">
    <source>
        <dbReference type="ARBA" id="ARBA00032554"/>
    </source>
</evidence>
<dbReference type="GO" id="GO:0019288">
    <property type="term" value="P:isopentenyl diphosphate biosynthetic process, methylerythritol 4-phosphate pathway"/>
    <property type="evidence" value="ECO:0007669"/>
    <property type="project" value="UniProtKB-UniRule"/>
</dbReference>
<gene>
    <name evidence="9" type="primary">ispE</name>
    <name evidence="12" type="ORF">SAMN04487824_10744</name>
</gene>